<evidence type="ECO:0000256" key="35">
    <source>
        <dbReference type="ARBA" id="ARBA00048656"/>
    </source>
</evidence>
<dbReference type="PANTHER" id="PTHR21325:SF31">
    <property type="entry name" value="GH22081P-RELATED"/>
    <property type="match status" value="1"/>
</dbReference>
<comment type="catalytic activity">
    <reaction evidence="31">
        <text>1-octadecanoyl-2-(9Z,12Z)-octadecadienoyl-sn-glycerol + H2O = 1-octadecanoyl-sn-glycerol + (9Z,12Z)-octadecadienoate + H(+)</text>
        <dbReference type="Rhea" id="RHEA:40927"/>
        <dbReference type="ChEBI" id="CHEBI:15377"/>
        <dbReference type="ChEBI" id="CHEBI:15378"/>
        <dbReference type="ChEBI" id="CHEBI:30245"/>
        <dbReference type="ChEBI" id="CHEBI:75550"/>
        <dbReference type="ChEBI" id="CHEBI:77097"/>
    </reaction>
    <physiologicalReaction direction="left-to-right" evidence="31">
        <dbReference type="Rhea" id="RHEA:40928"/>
    </physiologicalReaction>
</comment>
<feature type="signal peptide" evidence="43">
    <location>
        <begin position="1"/>
        <end position="18"/>
    </location>
</feature>
<comment type="catalytic activity">
    <reaction evidence="24">
        <text>1-hexadecanoyl-2-(9Z)-octadecenoyl-3-octadecanoyl-sn-glycerol + H2O = 1-hexadecanoyl-2-(9Z-octadecenoyl)-sn-glycerol + octadecanoate + H(+)</text>
        <dbReference type="Rhea" id="RHEA:41111"/>
        <dbReference type="ChEBI" id="CHEBI:15377"/>
        <dbReference type="ChEBI" id="CHEBI:15378"/>
        <dbReference type="ChEBI" id="CHEBI:25629"/>
        <dbReference type="ChEBI" id="CHEBI:75466"/>
        <dbReference type="ChEBI" id="CHEBI:77623"/>
    </reaction>
    <physiologicalReaction direction="left-to-right" evidence="24">
        <dbReference type="Rhea" id="RHEA:41112"/>
    </physiologicalReaction>
</comment>
<comment type="catalytic activity">
    <reaction evidence="30">
        <text>1-hexadecanoyl-2-(9Z,12Z-octadecadienoyl)-sn-glycero-3-phosphocholine + H2O = 2-(9Z,12Z-octadecadienoyl)-sn-glycero-3-phosphocholine + hexadecanoate + H(+)</text>
        <dbReference type="Rhea" id="RHEA:40971"/>
        <dbReference type="ChEBI" id="CHEBI:7896"/>
        <dbReference type="ChEBI" id="CHEBI:15377"/>
        <dbReference type="ChEBI" id="CHEBI:15378"/>
        <dbReference type="ChEBI" id="CHEBI:73002"/>
        <dbReference type="ChEBI" id="CHEBI:76084"/>
    </reaction>
    <physiologicalReaction direction="left-to-right" evidence="30">
        <dbReference type="Rhea" id="RHEA:40972"/>
    </physiologicalReaction>
</comment>
<protein>
    <recommendedName>
        <fullName evidence="3">Phospholipase B1, membrane-associated</fullName>
    </recommendedName>
    <alternativeName>
        <fullName evidence="16">Lysophospholipase</fullName>
    </alternativeName>
    <alternativeName>
        <fullName evidence="17">Phospholipase A2</fullName>
    </alternativeName>
    <alternativeName>
        <fullName evidence="19">Phospholipase B/lipase</fullName>
    </alternativeName>
    <alternativeName>
        <fullName evidence="18">Triacylglycerol lipase</fullName>
    </alternativeName>
</protein>
<comment type="catalytic activity">
    <reaction evidence="21">
        <text>1-hexadecanoyl-2-(9Z)-octadecenoyl-3-octadecanoyl-sn-glycerol + H2O = 2-(9Z-octadecenoyl)-3-octadecanoyl-sn-glycerol + hexadecanoate + H(+)</text>
        <dbReference type="Rhea" id="RHEA:41107"/>
        <dbReference type="ChEBI" id="CHEBI:7896"/>
        <dbReference type="ChEBI" id="CHEBI:15377"/>
        <dbReference type="ChEBI" id="CHEBI:15378"/>
        <dbReference type="ChEBI" id="CHEBI:75558"/>
        <dbReference type="ChEBI" id="CHEBI:77623"/>
    </reaction>
    <physiologicalReaction direction="left-to-right" evidence="21">
        <dbReference type="Rhea" id="RHEA:41108"/>
    </physiologicalReaction>
</comment>
<comment type="catalytic activity">
    <reaction evidence="40">
        <text>1,2-dihexadecanoyl-sn-glycero-3-phosphocholine + 2 H2O = sn-glycerol 3-phosphocholine + 2 hexadecanoate + 2 H(+)</text>
        <dbReference type="Rhea" id="RHEA:40975"/>
        <dbReference type="ChEBI" id="CHEBI:7896"/>
        <dbReference type="ChEBI" id="CHEBI:15377"/>
        <dbReference type="ChEBI" id="CHEBI:15378"/>
        <dbReference type="ChEBI" id="CHEBI:16870"/>
        <dbReference type="ChEBI" id="CHEBI:72999"/>
    </reaction>
    <physiologicalReaction direction="left-to-right" evidence="40">
        <dbReference type="Rhea" id="RHEA:40976"/>
    </physiologicalReaction>
</comment>
<evidence type="ECO:0000256" key="26">
    <source>
        <dbReference type="ARBA" id="ARBA00048015"/>
    </source>
</evidence>
<evidence type="ECO:0000256" key="36">
    <source>
        <dbReference type="ARBA" id="ARBA00048699"/>
    </source>
</evidence>
<proteinExistence type="inferred from homology"/>
<comment type="catalytic activity">
    <reaction evidence="29">
        <text>1,2-dihexadecanoyl-sn-glycero-3-phosphocholine + H2O = 1-hexadecanoyl-sn-glycero-3-phosphocholine + hexadecanoate + H(+)</text>
        <dbReference type="Rhea" id="RHEA:41223"/>
        <dbReference type="ChEBI" id="CHEBI:7896"/>
        <dbReference type="ChEBI" id="CHEBI:15377"/>
        <dbReference type="ChEBI" id="CHEBI:15378"/>
        <dbReference type="ChEBI" id="CHEBI:72998"/>
        <dbReference type="ChEBI" id="CHEBI:72999"/>
    </reaction>
    <physiologicalReaction direction="left-to-right" evidence="29">
        <dbReference type="Rhea" id="RHEA:41224"/>
    </physiologicalReaction>
</comment>
<keyword evidence="8" id="KW-0378">Hydrolase</keyword>
<comment type="catalytic activity">
    <reaction evidence="25">
        <text>2,3-di-(9Z)-octadecenoyl-sn-glycerol + H2O = 3-(9Z-octadecenoyl)-sn-glycerol + (9Z)-octadecenoate + H(+)</text>
        <dbReference type="Rhea" id="RHEA:42604"/>
        <dbReference type="ChEBI" id="CHEBI:15377"/>
        <dbReference type="ChEBI" id="CHEBI:15378"/>
        <dbReference type="ChEBI" id="CHEBI:30823"/>
        <dbReference type="ChEBI" id="CHEBI:75824"/>
        <dbReference type="ChEBI" id="CHEBI:75938"/>
    </reaction>
    <physiologicalReaction direction="left-to-right" evidence="25">
        <dbReference type="Rhea" id="RHEA:42605"/>
    </physiologicalReaction>
</comment>
<comment type="catalytic activity">
    <reaction evidence="15">
        <text>a 1,2-diacyl-sn-glycero-3-phosphocholine + H2O = a 1-acyl-sn-glycero-3-phosphocholine + a fatty acid + H(+)</text>
        <dbReference type="Rhea" id="RHEA:15801"/>
        <dbReference type="ChEBI" id="CHEBI:15377"/>
        <dbReference type="ChEBI" id="CHEBI:15378"/>
        <dbReference type="ChEBI" id="CHEBI:28868"/>
        <dbReference type="ChEBI" id="CHEBI:57643"/>
        <dbReference type="ChEBI" id="CHEBI:58168"/>
        <dbReference type="EC" id="3.1.1.4"/>
    </reaction>
    <physiologicalReaction direction="left-to-right" evidence="15">
        <dbReference type="Rhea" id="RHEA:15802"/>
    </physiologicalReaction>
</comment>
<evidence type="ECO:0000256" key="11">
    <source>
        <dbReference type="ARBA" id="ARBA00023136"/>
    </source>
</evidence>
<keyword evidence="4" id="KW-1003">Cell membrane</keyword>
<comment type="catalytic activity">
    <reaction evidence="23">
        <text>1-(9Z-octadecenoyl)-glycerol + H2O = glycerol + (9Z)-octadecenoate + H(+)</text>
        <dbReference type="Rhea" id="RHEA:38487"/>
        <dbReference type="ChEBI" id="CHEBI:15377"/>
        <dbReference type="ChEBI" id="CHEBI:15378"/>
        <dbReference type="ChEBI" id="CHEBI:17754"/>
        <dbReference type="ChEBI" id="CHEBI:30823"/>
        <dbReference type="ChEBI" id="CHEBI:75342"/>
    </reaction>
    <physiologicalReaction direction="left-to-right" evidence="23">
        <dbReference type="Rhea" id="RHEA:38488"/>
    </physiologicalReaction>
</comment>
<evidence type="ECO:0000256" key="6">
    <source>
        <dbReference type="ARBA" id="ARBA00022729"/>
    </source>
</evidence>
<dbReference type="GO" id="GO:0004806">
    <property type="term" value="F:triacylglycerol lipase activity"/>
    <property type="evidence" value="ECO:0007669"/>
    <property type="project" value="UniProtKB-EC"/>
</dbReference>
<evidence type="ECO:0000256" key="40">
    <source>
        <dbReference type="ARBA" id="ARBA00049363"/>
    </source>
</evidence>
<comment type="catalytic activity">
    <reaction evidence="13">
        <text>a triacylglycerol + H2O = a diacylglycerol + a fatty acid + H(+)</text>
        <dbReference type="Rhea" id="RHEA:12044"/>
        <dbReference type="ChEBI" id="CHEBI:15377"/>
        <dbReference type="ChEBI" id="CHEBI:15378"/>
        <dbReference type="ChEBI" id="CHEBI:17855"/>
        <dbReference type="ChEBI" id="CHEBI:18035"/>
        <dbReference type="ChEBI" id="CHEBI:28868"/>
        <dbReference type="EC" id="3.1.1.3"/>
    </reaction>
    <physiologicalReaction direction="left-to-right" evidence="13">
        <dbReference type="Rhea" id="RHEA:12045"/>
    </physiologicalReaction>
</comment>
<evidence type="ECO:0000256" key="10">
    <source>
        <dbReference type="ARBA" id="ARBA00023098"/>
    </source>
</evidence>
<keyword evidence="9" id="KW-1133">Transmembrane helix</keyword>
<comment type="catalytic activity">
    <reaction evidence="14">
        <text>1-hexadecanoyl-2-(9Z,12Z-octadecadienoyl)-sn-glycero-3-phosphocholine + H2O = (9Z,12Z)-octadecadienoate + 1-hexadecanoyl-sn-glycero-3-phosphocholine + H(+)</text>
        <dbReference type="Rhea" id="RHEA:40811"/>
        <dbReference type="ChEBI" id="CHEBI:15377"/>
        <dbReference type="ChEBI" id="CHEBI:15378"/>
        <dbReference type="ChEBI" id="CHEBI:30245"/>
        <dbReference type="ChEBI" id="CHEBI:72998"/>
        <dbReference type="ChEBI" id="CHEBI:73002"/>
    </reaction>
    <physiologicalReaction direction="left-to-right" evidence="14">
        <dbReference type="Rhea" id="RHEA:40812"/>
    </physiologicalReaction>
</comment>
<evidence type="ECO:0000256" key="33">
    <source>
        <dbReference type="ARBA" id="ARBA00048454"/>
    </source>
</evidence>
<evidence type="ECO:0000256" key="42">
    <source>
        <dbReference type="ARBA" id="ARBA00049461"/>
    </source>
</evidence>
<evidence type="ECO:0000256" key="4">
    <source>
        <dbReference type="ARBA" id="ARBA00022475"/>
    </source>
</evidence>
<keyword evidence="6 43" id="KW-0732">Signal</keyword>
<dbReference type="EMBL" id="EF710647">
    <property type="protein sequence ID" value="ACE75211.1"/>
    <property type="molecule type" value="Genomic_DNA"/>
</dbReference>
<evidence type="ECO:0000256" key="2">
    <source>
        <dbReference type="ARBA" id="ARBA00009979"/>
    </source>
</evidence>
<organism evidence="44">
    <name type="scientific">Glyptapanteles flavicoxis</name>
    <dbReference type="NCBI Taxonomy" id="463051"/>
    <lineage>
        <taxon>Eukaryota</taxon>
        <taxon>Metazoa</taxon>
        <taxon>Ecdysozoa</taxon>
        <taxon>Arthropoda</taxon>
        <taxon>Hexapoda</taxon>
        <taxon>Insecta</taxon>
        <taxon>Pterygota</taxon>
        <taxon>Neoptera</taxon>
        <taxon>Endopterygota</taxon>
        <taxon>Hymenoptera</taxon>
        <taxon>Apocrita</taxon>
        <taxon>Ichneumonoidea</taxon>
        <taxon>Braconidae</taxon>
        <taxon>Microgastrinae</taxon>
        <taxon>Glyptapanteles</taxon>
    </lineage>
</organism>
<evidence type="ECO:0000256" key="16">
    <source>
        <dbReference type="ARBA" id="ARBA00029723"/>
    </source>
</evidence>
<evidence type="ECO:0000256" key="5">
    <source>
        <dbReference type="ARBA" id="ARBA00022692"/>
    </source>
</evidence>
<dbReference type="FunFam" id="3.40.50.1110:FF:000005">
    <property type="entry name" value="Phospholipase B1"/>
    <property type="match status" value="1"/>
</dbReference>
<dbReference type="CDD" id="cd01824">
    <property type="entry name" value="Phospholipase_B_like"/>
    <property type="match status" value="1"/>
</dbReference>
<comment type="catalytic activity">
    <reaction evidence="34">
        <text>1-hexadecanoyl-2-(9Z-octadecenoyl)-sn-glycero-3-phosphoethanolamine + H2O = 1-hexadecanoyl-sn-glycero-3-phosphoethanolamine + (9Z)-octadecenoate + H(+)</text>
        <dbReference type="Rhea" id="RHEA:40911"/>
        <dbReference type="ChEBI" id="CHEBI:15377"/>
        <dbReference type="ChEBI" id="CHEBI:15378"/>
        <dbReference type="ChEBI" id="CHEBI:30823"/>
        <dbReference type="ChEBI" id="CHEBI:73004"/>
        <dbReference type="ChEBI" id="CHEBI:73007"/>
    </reaction>
    <physiologicalReaction direction="left-to-right" evidence="34">
        <dbReference type="Rhea" id="RHEA:40912"/>
    </physiologicalReaction>
</comment>
<dbReference type="InterPro" id="IPR035547">
    <property type="entry name" value="Phospholipase_B"/>
</dbReference>
<evidence type="ECO:0000256" key="32">
    <source>
        <dbReference type="ARBA" id="ARBA00048386"/>
    </source>
</evidence>
<dbReference type="Pfam" id="PF00657">
    <property type="entry name" value="Lipase_GDSL"/>
    <property type="match status" value="1"/>
</dbReference>
<comment type="catalytic activity">
    <reaction evidence="26">
        <text>1-hexadecanoyl-2-(9Z-octadecenoyl)-sn-glycero-3-phospho-(1'-sn-glycerol) + H2O = 1-hexadecanoyl-sn-glycero-3-phospho-(1'-sn-glycerol) + (9Z)-octadecenoate + H(+)</text>
        <dbReference type="Rhea" id="RHEA:40919"/>
        <dbReference type="ChEBI" id="CHEBI:15377"/>
        <dbReference type="ChEBI" id="CHEBI:15378"/>
        <dbReference type="ChEBI" id="CHEBI:30823"/>
        <dbReference type="ChEBI" id="CHEBI:72841"/>
        <dbReference type="ChEBI" id="CHEBI:75158"/>
    </reaction>
    <physiologicalReaction direction="left-to-right" evidence="26">
        <dbReference type="Rhea" id="RHEA:40920"/>
    </physiologicalReaction>
</comment>
<dbReference type="GO" id="GO:0006644">
    <property type="term" value="P:phospholipid metabolic process"/>
    <property type="evidence" value="ECO:0007669"/>
    <property type="project" value="TreeGrafter"/>
</dbReference>
<evidence type="ECO:0000256" key="7">
    <source>
        <dbReference type="ARBA" id="ARBA00022737"/>
    </source>
</evidence>
<evidence type="ECO:0000256" key="39">
    <source>
        <dbReference type="ARBA" id="ARBA00048939"/>
    </source>
</evidence>
<evidence type="ECO:0000256" key="41">
    <source>
        <dbReference type="ARBA" id="ARBA00049372"/>
    </source>
</evidence>
<evidence type="ECO:0000256" key="22">
    <source>
        <dbReference type="ARBA" id="ARBA00047363"/>
    </source>
</evidence>
<evidence type="ECO:0000256" key="13">
    <source>
        <dbReference type="ARBA" id="ARBA00023369"/>
    </source>
</evidence>
<comment type="function">
    <text evidence="20">Calcium-independent membrane-associated phospholipase that catalyzes complete diacylation of phospholipids by hydrolyzing both sn-1 and sn-2 fatty acyl chains attached to the glycerol backbone (phospholipase B activity). Has dual phospholipase and lysophospholipase activities toward diacylphospholipids. Preferentially cleaves sn-2 ester bonds over sn-1 bonds. Acts as a lipase toward glycerolipid substrates. Hydrolyzes fatty acyl chains of diacylglycerols with preference for the sn-2 position and of triacylglycerols with not positional selectivity. May also hydrolyze long chain retinyl esters such as retinyl palmitate. May contribute to digestion of dietary phospholipids, glycerolipids and retinoids, facilitating lipid absorption at the brush border.</text>
</comment>
<feature type="chain" id="PRO_5002861011" description="Phospholipase B1, membrane-associated" evidence="43">
    <location>
        <begin position="19"/>
        <end position="435"/>
    </location>
</feature>
<comment type="catalytic activity">
    <reaction evidence="41">
        <text>1,3-di-(9Z-octadecenoyl)-glycerol + H2O = 1-(9Z-octadecenoyl)-glycerol + (9Z)-octadecenoate + H(+)</text>
        <dbReference type="Rhea" id="RHEA:39939"/>
        <dbReference type="ChEBI" id="CHEBI:15377"/>
        <dbReference type="ChEBI" id="CHEBI:15378"/>
        <dbReference type="ChEBI" id="CHEBI:30823"/>
        <dbReference type="ChEBI" id="CHEBI:75342"/>
        <dbReference type="ChEBI" id="CHEBI:75735"/>
    </reaction>
    <physiologicalReaction direction="left-to-right" evidence="41">
        <dbReference type="Rhea" id="RHEA:39940"/>
    </physiologicalReaction>
</comment>
<accession>B7S8I6</accession>
<comment type="catalytic activity">
    <reaction evidence="38">
        <text>1-O-hexadecyl-2-(9Z)-octadecenoyl-sn-glycero-3-phosphocholine + H2O = 1-O-hexadecyl-sn-glycero-3-phosphocholine + (9Z)-octadecenoate + H(+)</text>
        <dbReference type="Rhea" id="RHEA:40915"/>
        <dbReference type="ChEBI" id="CHEBI:15377"/>
        <dbReference type="ChEBI" id="CHEBI:15378"/>
        <dbReference type="ChEBI" id="CHEBI:30823"/>
        <dbReference type="ChEBI" id="CHEBI:34112"/>
        <dbReference type="ChEBI" id="CHEBI:64496"/>
    </reaction>
    <physiologicalReaction direction="left-to-right" evidence="38">
        <dbReference type="Rhea" id="RHEA:40916"/>
    </physiologicalReaction>
</comment>
<evidence type="ECO:0000256" key="21">
    <source>
        <dbReference type="ARBA" id="ARBA00047324"/>
    </source>
</evidence>
<comment type="catalytic activity">
    <reaction evidence="22">
        <text>1,3-dihexadecanoyl-2-(9Z-octadecenoyl)glycerol + H2O = 1-hexadecanoyl-2-(9Z-octadecenoyl)-glycerol + hexadecanoate + H(+)</text>
        <dbReference type="Rhea" id="RHEA:40979"/>
        <dbReference type="ChEBI" id="CHEBI:7896"/>
        <dbReference type="ChEBI" id="CHEBI:15377"/>
        <dbReference type="ChEBI" id="CHEBI:15378"/>
        <dbReference type="ChEBI" id="CHEBI:75585"/>
        <dbReference type="ChEBI" id="CHEBI:75688"/>
    </reaction>
    <physiologicalReaction direction="left-to-right" evidence="22">
        <dbReference type="Rhea" id="RHEA:40980"/>
    </physiologicalReaction>
</comment>
<evidence type="ECO:0000256" key="20">
    <source>
        <dbReference type="ARBA" id="ARBA00045916"/>
    </source>
</evidence>
<evidence type="ECO:0000256" key="15">
    <source>
        <dbReference type="ARBA" id="ARBA00023422"/>
    </source>
</evidence>
<comment type="catalytic activity">
    <reaction evidence="42">
        <text>2-(9Z-octadecenoyl)-glycerol + H2O = glycerol + (9Z)-octadecenoate + H(+)</text>
        <dbReference type="Rhea" id="RHEA:38491"/>
        <dbReference type="ChEBI" id="CHEBI:15377"/>
        <dbReference type="ChEBI" id="CHEBI:15378"/>
        <dbReference type="ChEBI" id="CHEBI:17754"/>
        <dbReference type="ChEBI" id="CHEBI:30823"/>
        <dbReference type="ChEBI" id="CHEBI:73990"/>
    </reaction>
    <physiologicalReaction direction="left-to-right" evidence="42">
        <dbReference type="Rhea" id="RHEA:38492"/>
    </physiologicalReaction>
</comment>
<comment type="catalytic activity">
    <reaction evidence="35">
        <text>1-hexadecanoyl-sn-glycero-3-phosphocholine + H2O = sn-glycerol 3-phosphocholine + hexadecanoate + H(+)</text>
        <dbReference type="Rhea" id="RHEA:40435"/>
        <dbReference type="ChEBI" id="CHEBI:7896"/>
        <dbReference type="ChEBI" id="CHEBI:15377"/>
        <dbReference type="ChEBI" id="CHEBI:15378"/>
        <dbReference type="ChEBI" id="CHEBI:16870"/>
        <dbReference type="ChEBI" id="CHEBI:72998"/>
    </reaction>
    <physiologicalReaction direction="left-to-right" evidence="35">
        <dbReference type="Rhea" id="RHEA:40436"/>
    </physiologicalReaction>
</comment>
<evidence type="ECO:0000256" key="31">
    <source>
        <dbReference type="ARBA" id="ARBA00048374"/>
    </source>
</evidence>
<dbReference type="InterPro" id="IPR036514">
    <property type="entry name" value="SGNH_hydro_sf"/>
</dbReference>
<dbReference type="InterPro" id="IPR001087">
    <property type="entry name" value="GDSL"/>
</dbReference>
<evidence type="ECO:0000256" key="37">
    <source>
        <dbReference type="ARBA" id="ARBA00048869"/>
    </source>
</evidence>
<evidence type="ECO:0000256" key="9">
    <source>
        <dbReference type="ARBA" id="ARBA00022989"/>
    </source>
</evidence>
<evidence type="ECO:0000313" key="44">
    <source>
        <dbReference type="EMBL" id="ACE75211.1"/>
    </source>
</evidence>
<dbReference type="GO" id="GO:0016324">
    <property type="term" value="C:apical plasma membrane"/>
    <property type="evidence" value="ECO:0007669"/>
    <property type="project" value="UniProtKB-SubCell"/>
</dbReference>
<comment type="catalytic activity">
    <reaction evidence="37">
        <text>1,3-dihexadecanoyl-2-(9Z-octadecenoyl)glycerol + H2O = 1,3-dihexadecanoylglycerol + (9Z)-octadecenoate + H(+)</text>
        <dbReference type="Rhea" id="RHEA:40983"/>
        <dbReference type="ChEBI" id="CHEBI:15377"/>
        <dbReference type="ChEBI" id="CHEBI:15378"/>
        <dbReference type="ChEBI" id="CHEBI:30823"/>
        <dbReference type="ChEBI" id="CHEBI:75688"/>
        <dbReference type="ChEBI" id="CHEBI:77619"/>
    </reaction>
    <physiologicalReaction direction="left-to-right" evidence="37">
        <dbReference type="Rhea" id="RHEA:40984"/>
    </physiologicalReaction>
</comment>
<comment type="catalytic activity">
    <reaction evidence="39">
        <text>1-hexadecanoyl-2-(9Z)-octadecenoyl-3-octadecanoyl-sn-glycerol + H2O = 1-hexadecanoyl-3-octadecanoyl-sn-glycerol + (9Z)-octadecenoate + H(+)</text>
        <dbReference type="Rhea" id="RHEA:41103"/>
        <dbReference type="ChEBI" id="CHEBI:15377"/>
        <dbReference type="ChEBI" id="CHEBI:15378"/>
        <dbReference type="ChEBI" id="CHEBI:30823"/>
        <dbReference type="ChEBI" id="CHEBI:77623"/>
        <dbReference type="ChEBI" id="CHEBI:77624"/>
    </reaction>
    <physiologicalReaction direction="left-to-right" evidence="39">
        <dbReference type="Rhea" id="RHEA:41104"/>
    </physiologicalReaction>
</comment>
<evidence type="ECO:0000256" key="18">
    <source>
        <dbReference type="ARBA" id="ARBA00031485"/>
    </source>
</evidence>
<gene>
    <name evidence="44" type="ORF">GFP_L6_0020</name>
</gene>
<keyword evidence="12" id="KW-0325">Glycoprotein</keyword>
<dbReference type="GO" id="GO:0004622">
    <property type="term" value="F:phosphatidylcholine lysophospholipase activity"/>
    <property type="evidence" value="ECO:0007669"/>
    <property type="project" value="UniProtKB-EC"/>
</dbReference>
<keyword evidence="10" id="KW-0443">Lipid metabolism</keyword>
<evidence type="ECO:0000256" key="29">
    <source>
        <dbReference type="ARBA" id="ARBA00048227"/>
    </source>
</evidence>
<evidence type="ECO:0000256" key="17">
    <source>
        <dbReference type="ARBA" id="ARBA00031182"/>
    </source>
</evidence>
<evidence type="ECO:0000256" key="28">
    <source>
        <dbReference type="ARBA" id="ARBA00048058"/>
    </source>
</evidence>
<evidence type="ECO:0000256" key="27">
    <source>
        <dbReference type="ARBA" id="ARBA00048049"/>
    </source>
</evidence>
<keyword evidence="7" id="KW-0677">Repeat</keyword>
<name>B7S8I6_9HYME</name>
<evidence type="ECO:0000256" key="1">
    <source>
        <dbReference type="ARBA" id="ARBA00004247"/>
    </source>
</evidence>
<sequence length="435" mass="49102">MFKSQLLIIVVLLPYVLPQTWQFVDTIRKLFISGRSEIDYIGISYPMVRDGVRRQRSISKAVPFPCDTSVGRSPIPPDSVHKLRPGDIDIIGGLGDSLVAASGALEEFAIGTFIEARGVSWCAGGQDNWRNYFTLPNLIKNTHYARRINLTHSKQLYLLSYIEFNKNLTGYAIGTGEFISSKAKLNVAFPVAATEDALHQAKILVKRIKSNSKIDVKKHWKLITIFFGANDICSGQCYDPKGFSSSRYAWHLRRALDYLKLNLPRTLVNLVPTIDVTVSVRVARSTMCNLLHPLYCACLHQGKRPDIKASKMARQYQQAVNSLISTGRYDRSPNFTVVVQPFTEYFNAPNSDPMNAPPFQSHMITYDCFHFSQKGHALVANMLWNNMFQPVGNKSHDRMLKVMEEVVCPTEKNPYIFTNVNSKRYYQTGSQGGDV</sequence>
<evidence type="ECO:0000256" key="34">
    <source>
        <dbReference type="ARBA" id="ARBA00048613"/>
    </source>
</evidence>
<comment type="subcellular location">
    <subcellularLocation>
        <location evidence="1">Apical cell membrane</location>
        <topology evidence="1">Single-pass type I membrane protein</topology>
    </subcellularLocation>
</comment>
<evidence type="ECO:0000256" key="19">
    <source>
        <dbReference type="ARBA" id="ARBA00033022"/>
    </source>
</evidence>
<comment type="similarity">
    <text evidence="2">Belongs to the 'GDSL' lipolytic enzyme family. Phospholipase B1 subfamily.</text>
</comment>
<evidence type="ECO:0000256" key="24">
    <source>
        <dbReference type="ARBA" id="ARBA00047459"/>
    </source>
</evidence>
<evidence type="ECO:0000256" key="3">
    <source>
        <dbReference type="ARBA" id="ARBA00015133"/>
    </source>
</evidence>
<evidence type="ECO:0000256" key="14">
    <source>
        <dbReference type="ARBA" id="ARBA00023408"/>
    </source>
</evidence>
<dbReference type="PANTHER" id="PTHR21325">
    <property type="entry name" value="PHOSPHOLIPASE B, PLB1"/>
    <property type="match status" value="1"/>
</dbReference>
<evidence type="ECO:0000256" key="23">
    <source>
        <dbReference type="ARBA" id="ARBA00047438"/>
    </source>
</evidence>
<comment type="catalytic activity">
    <reaction evidence="36">
        <text>1-hexadecanoyl-2-(9Z-octadecenoyl)-sn-glycero-3-phosphocholine + H2O = 1-hexadecanoyl-sn-glycero-3-phosphocholine + (9Z)-octadecenoate + H(+)</text>
        <dbReference type="Rhea" id="RHEA:38779"/>
        <dbReference type="ChEBI" id="CHEBI:15377"/>
        <dbReference type="ChEBI" id="CHEBI:15378"/>
        <dbReference type="ChEBI" id="CHEBI:30823"/>
        <dbReference type="ChEBI" id="CHEBI:72998"/>
        <dbReference type="ChEBI" id="CHEBI:73001"/>
    </reaction>
    <physiologicalReaction direction="left-to-right" evidence="36">
        <dbReference type="Rhea" id="RHEA:38780"/>
    </physiologicalReaction>
</comment>
<dbReference type="SUPFAM" id="SSF52266">
    <property type="entry name" value="SGNH hydrolase"/>
    <property type="match status" value="1"/>
</dbReference>
<evidence type="ECO:0000256" key="8">
    <source>
        <dbReference type="ARBA" id="ARBA00022801"/>
    </source>
</evidence>
<keyword evidence="5" id="KW-0812">Transmembrane</keyword>
<dbReference type="GO" id="GO:0004623">
    <property type="term" value="F:phospholipase A2 activity"/>
    <property type="evidence" value="ECO:0007669"/>
    <property type="project" value="UniProtKB-EC"/>
</dbReference>
<comment type="catalytic activity">
    <reaction evidence="33">
        <text>a 1-acyl-sn-glycero-3-phosphocholine + H2O = sn-glycerol 3-phosphocholine + a fatty acid + H(+)</text>
        <dbReference type="Rhea" id="RHEA:15177"/>
        <dbReference type="ChEBI" id="CHEBI:15377"/>
        <dbReference type="ChEBI" id="CHEBI:15378"/>
        <dbReference type="ChEBI" id="CHEBI:16870"/>
        <dbReference type="ChEBI" id="CHEBI:28868"/>
        <dbReference type="ChEBI" id="CHEBI:58168"/>
        <dbReference type="EC" id="3.1.1.5"/>
    </reaction>
    <physiologicalReaction direction="left-to-right" evidence="33">
        <dbReference type="Rhea" id="RHEA:15178"/>
    </physiologicalReaction>
</comment>
<dbReference type="AlphaFoldDB" id="B7S8I6"/>
<evidence type="ECO:0000256" key="12">
    <source>
        <dbReference type="ARBA" id="ARBA00023180"/>
    </source>
</evidence>
<evidence type="ECO:0000256" key="30">
    <source>
        <dbReference type="ARBA" id="ARBA00048362"/>
    </source>
</evidence>
<comment type="catalytic activity">
    <reaction evidence="28">
        <text>1,2-di-(9Z-octadecenoyl)-sn-glycero-3-phosphocholine + H2O = 1-(9Z-octadecenoyl)-sn-glycero-3-phosphocholine + (9Z)-octadecenoate + H(+)</text>
        <dbReference type="Rhea" id="RHEA:40923"/>
        <dbReference type="ChEBI" id="CHEBI:15377"/>
        <dbReference type="ChEBI" id="CHEBI:15378"/>
        <dbReference type="ChEBI" id="CHEBI:28610"/>
        <dbReference type="ChEBI" id="CHEBI:30823"/>
        <dbReference type="ChEBI" id="CHEBI:74669"/>
    </reaction>
    <physiologicalReaction direction="left-to-right" evidence="28">
        <dbReference type="Rhea" id="RHEA:40924"/>
    </physiologicalReaction>
</comment>
<comment type="catalytic activity">
    <reaction evidence="32">
        <text>1,2,3-tri-(9Z-octadecenoyl)-glycerol + H2O = di-(9Z)-octadecenoylglycerol + (9Z)-octadecenoate + H(+)</text>
        <dbReference type="Rhea" id="RHEA:38575"/>
        <dbReference type="ChEBI" id="CHEBI:15377"/>
        <dbReference type="ChEBI" id="CHEBI:15378"/>
        <dbReference type="ChEBI" id="CHEBI:30823"/>
        <dbReference type="ChEBI" id="CHEBI:53753"/>
        <dbReference type="ChEBI" id="CHEBI:75945"/>
    </reaction>
    <physiologicalReaction direction="left-to-right" evidence="32">
        <dbReference type="Rhea" id="RHEA:38576"/>
    </physiologicalReaction>
</comment>
<comment type="catalytic activity">
    <reaction evidence="27">
        <text>a 1-O-alkyl-2-acyl-sn-glycero-3-phosphocholine + H2O = a 1-O-alkyl-sn-glycero-3-phosphocholine + a fatty acid + H(+)</text>
        <dbReference type="Rhea" id="RHEA:36231"/>
        <dbReference type="ChEBI" id="CHEBI:15377"/>
        <dbReference type="ChEBI" id="CHEBI:15378"/>
        <dbReference type="ChEBI" id="CHEBI:28868"/>
        <dbReference type="ChEBI" id="CHEBI:30909"/>
        <dbReference type="ChEBI" id="CHEBI:36702"/>
        <dbReference type="EC" id="3.1.1.4"/>
    </reaction>
    <physiologicalReaction direction="left-to-right" evidence="27">
        <dbReference type="Rhea" id="RHEA:36232"/>
    </physiologicalReaction>
</comment>
<dbReference type="Gene3D" id="3.40.50.1110">
    <property type="entry name" value="SGNH hydrolase"/>
    <property type="match status" value="1"/>
</dbReference>
<keyword evidence="11" id="KW-0472">Membrane</keyword>
<evidence type="ECO:0000256" key="43">
    <source>
        <dbReference type="SAM" id="SignalP"/>
    </source>
</evidence>
<dbReference type="InterPro" id="IPR038885">
    <property type="entry name" value="PLB1"/>
</dbReference>
<reference evidence="44" key="1">
    <citation type="submission" date="2007-06" db="EMBL/GenBank/DDBJ databases">
        <title>Bracovirus Evolution: Comparative Genomics of Multiple Viral and Proviral Genomes.</title>
        <authorList>
            <person name="Desjardins C.A."/>
            <person name="Gundersen-Rindal D.E."/>
            <person name="Hostetler J.B."/>
            <person name="Tallon L.J."/>
            <person name="Utterback T.R."/>
            <person name="Fuester R.W."/>
            <person name="Schatz M.C."/>
            <person name="Pedroni M.J."/>
            <person name="Fadrosh D.W."/>
            <person name="Haas B.J."/>
            <person name="Toms B.S."/>
            <person name="Chen D."/>
            <person name="Nene V."/>
        </authorList>
    </citation>
    <scope>NUCLEOTIDE SEQUENCE</scope>
</reference>
<evidence type="ECO:0000256" key="38">
    <source>
        <dbReference type="ARBA" id="ARBA00048872"/>
    </source>
</evidence>
<evidence type="ECO:0000256" key="25">
    <source>
        <dbReference type="ARBA" id="ARBA00048011"/>
    </source>
</evidence>